<organism evidence="1 2">
    <name type="scientific">Streptomyces sp. 900105245</name>
    <dbReference type="NCBI Taxonomy" id="3154379"/>
    <lineage>
        <taxon>Bacteria</taxon>
        <taxon>Bacillati</taxon>
        <taxon>Actinomycetota</taxon>
        <taxon>Actinomycetes</taxon>
        <taxon>Kitasatosporales</taxon>
        <taxon>Streptomycetaceae</taxon>
        <taxon>Streptomyces</taxon>
    </lineage>
</organism>
<evidence type="ECO:0000313" key="2">
    <source>
        <dbReference type="Proteomes" id="UP001470023"/>
    </source>
</evidence>
<name>A0ABV1U9X8_9ACTN</name>
<dbReference type="Proteomes" id="UP001470023">
    <property type="component" value="Unassembled WGS sequence"/>
</dbReference>
<dbReference type="EMBL" id="JBEPAZ010000019">
    <property type="protein sequence ID" value="MER6430489.1"/>
    <property type="molecule type" value="Genomic_DNA"/>
</dbReference>
<accession>A0ABV1U9X8</accession>
<sequence>MNDDAQVLALLHALDRLPGPNHLQFPNGFDHTAAMVRATRLKERLTEDFRHACELDDHINDASYSFHIVLPAEAPRPAWPWECG</sequence>
<gene>
    <name evidence="1" type="ORF">ABT272_22515</name>
</gene>
<proteinExistence type="predicted"/>
<dbReference type="RefSeq" id="WP_352064223.1">
    <property type="nucleotide sequence ID" value="NZ_JBEPAB010000058.1"/>
</dbReference>
<reference evidence="1 2" key="1">
    <citation type="submission" date="2024-06" db="EMBL/GenBank/DDBJ databases">
        <title>The Natural Products Discovery Center: Release of the First 8490 Sequenced Strains for Exploring Actinobacteria Biosynthetic Diversity.</title>
        <authorList>
            <person name="Kalkreuter E."/>
            <person name="Kautsar S.A."/>
            <person name="Yang D."/>
            <person name="Bader C.D."/>
            <person name="Teijaro C.N."/>
            <person name="Fluegel L."/>
            <person name="Davis C.M."/>
            <person name="Simpson J.R."/>
            <person name="Lauterbach L."/>
            <person name="Steele A.D."/>
            <person name="Gui C."/>
            <person name="Meng S."/>
            <person name="Li G."/>
            <person name="Viehrig K."/>
            <person name="Ye F."/>
            <person name="Su P."/>
            <person name="Kiefer A.F."/>
            <person name="Nichols A."/>
            <person name="Cepeda A.J."/>
            <person name="Yan W."/>
            <person name="Fan B."/>
            <person name="Jiang Y."/>
            <person name="Adhikari A."/>
            <person name="Zheng C.-J."/>
            <person name="Schuster L."/>
            <person name="Cowan T.M."/>
            <person name="Smanski M.J."/>
            <person name="Chevrette M.G."/>
            <person name="De Carvalho L.P.S."/>
            <person name="Shen B."/>
        </authorList>
    </citation>
    <scope>NUCLEOTIDE SEQUENCE [LARGE SCALE GENOMIC DNA]</scope>
    <source>
        <strain evidence="1 2">NPDC001166</strain>
    </source>
</reference>
<protein>
    <submittedName>
        <fullName evidence="1">Uncharacterized protein</fullName>
    </submittedName>
</protein>
<comment type="caution">
    <text evidence="1">The sequence shown here is derived from an EMBL/GenBank/DDBJ whole genome shotgun (WGS) entry which is preliminary data.</text>
</comment>
<evidence type="ECO:0000313" key="1">
    <source>
        <dbReference type="EMBL" id="MER6430489.1"/>
    </source>
</evidence>
<keyword evidence="2" id="KW-1185">Reference proteome</keyword>